<comment type="caution">
    <text evidence="2">The sequence shown here is derived from an EMBL/GenBank/DDBJ whole genome shotgun (WGS) entry which is preliminary data.</text>
</comment>
<dbReference type="Proteomes" id="UP000187151">
    <property type="component" value="Unassembled WGS sequence"/>
</dbReference>
<evidence type="ECO:0000313" key="3">
    <source>
        <dbReference type="Proteomes" id="UP000187151"/>
    </source>
</evidence>
<accession>A0ABX3G1H5</accession>
<sequence length="131" mass="14002">MRTFGWIHSPQHDWVISRMPKGWQSLFEVLAGDDTVLLHALSSPCPDVEVLTSWLHLFGPHLEGCARPQGQGSVAGGIGWMSFEGSSKVFAIHAVQYGAPQGPSGGQPRRAGGTRGSRDVIVTKCGPQPVS</sequence>
<proteinExistence type="predicted"/>
<dbReference type="EMBL" id="MQUR01000035">
    <property type="protein sequence ID" value="OLZ65498.1"/>
    <property type="molecule type" value="Genomic_DNA"/>
</dbReference>
<keyword evidence="3" id="KW-1185">Reference proteome</keyword>
<evidence type="ECO:0000313" key="2">
    <source>
        <dbReference type="EMBL" id="OLZ65498.1"/>
    </source>
</evidence>
<gene>
    <name evidence="2" type="ORF">AVW11_17050</name>
</gene>
<name>A0ABX3G1H5_9ACTN</name>
<protein>
    <submittedName>
        <fullName evidence="2">Uncharacterized protein</fullName>
    </submittedName>
</protein>
<reference evidence="2 3" key="1">
    <citation type="submission" date="2016-01" db="EMBL/GenBank/DDBJ databases">
        <title>Streptomyces amritsarensis strain MTCC 11845 genome sequencing and assembly.</title>
        <authorList>
            <person name="Sharma D."/>
            <person name="Nair G.R."/>
            <person name="Kaur G."/>
            <person name="Manhas R.K."/>
            <person name="Mayilraj S."/>
        </authorList>
    </citation>
    <scope>NUCLEOTIDE SEQUENCE [LARGE SCALE GENOMIC DNA]</scope>
    <source>
        <strain evidence="2 3">MTCC 11845</strain>
    </source>
</reference>
<evidence type="ECO:0000256" key="1">
    <source>
        <dbReference type="SAM" id="MobiDB-lite"/>
    </source>
</evidence>
<organism evidence="2 3">
    <name type="scientific">Streptomyces amritsarensis</name>
    <dbReference type="NCBI Taxonomy" id="681158"/>
    <lineage>
        <taxon>Bacteria</taxon>
        <taxon>Bacillati</taxon>
        <taxon>Actinomycetota</taxon>
        <taxon>Actinomycetes</taxon>
        <taxon>Kitasatosporales</taxon>
        <taxon>Streptomycetaceae</taxon>
        <taxon>Streptomyces</taxon>
    </lineage>
</organism>
<feature type="region of interest" description="Disordered" evidence="1">
    <location>
        <begin position="99"/>
        <end position="131"/>
    </location>
</feature>